<proteinExistence type="predicted"/>
<protein>
    <submittedName>
        <fullName evidence="2">NAD(P)/FAD-dependent oxidoreductase</fullName>
    </submittedName>
</protein>
<accession>A0ABR7QH41</accession>
<comment type="caution">
    <text evidence="2">The sequence shown here is derived from an EMBL/GenBank/DDBJ whole genome shotgun (WGS) entry which is preliminary data.</text>
</comment>
<gene>
    <name evidence="2" type="ORF">H2O64_23925</name>
</gene>
<dbReference type="PANTHER" id="PTHR10632:SF2">
    <property type="entry name" value="SULFIDE:QUINONE OXIDOREDUCTASE, MITOCHONDRIAL"/>
    <property type="match status" value="1"/>
</dbReference>
<evidence type="ECO:0000259" key="1">
    <source>
        <dbReference type="Pfam" id="PF07992"/>
    </source>
</evidence>
<feature type="domain" description="FAD/NAD(P)-binding" evidence="1">
    <location>
        <begin position="5"/>
        <end position="118"/>
    </location>
</feature>
<evidence type="ECO:0000313" key="2">
    <source>
        <dbReference type="EMBL" id="MBC8757733.1"/>
    </source>
</evidence>
<dbReference type="InterPro" id="IPR015904">
    <property type="entry name" value="Sulphide_quinone_reductase"/>
</dbReference>
<organism evidence="2 3">
    <name type="scientific">Kordia aestuariivivens</name>
    <dbReference type="NCBI Taxonomy" id="2759037"/>
    <lineage>
        <taxon>Bacteria</taxon>
        <taxon>Pseudomonadati</taxon>
        <taxon>Bacteroidota</taxon>
        <taxon>Flavobacteriia</taxon>
        <taxon>Flavobacteriales</taxon>
        <taxon>Flavobacteriaceae</taxon>
        <taxon>Kordia</taxon>
    </lineage>
</organism>
<keyword evidence="3" id="KW-1185">Reference proteome</keyword>
<dbReference type="Proteomes" id="UP000619238">
    <property type="component" value="Unassembled WGS sequence"/>
</dbReference>
<feature type="non-terminal residue" evidence="2">
    <location>
        <position position="122"/>
    </location>
</feature>
<dbReference type="InterPro" id="IPR036188">
    <property type="entry name" value="FAD/NAD-bd_sf"/>
</dbReference>
<dbReference type="PANTHER" id="PTHR10632">
    <property type="entry name" value="SULFIDE:QUINONE OXIDOREDUCTASE"/>
    <property type="match status" value="1"/>
</dbReference>
<dbReference type="RefSeq" id="WP_187564766.1">
    <property type="nucleotide sequence ID" value="NZ_JACGWS010000041.1"/>
</dbReference>
<dbReference type="EMBL" id="JACGWS010000041">
    <property type="protein sequence ID" value="MBC8757733.1"/>
    <property type="molecule type" value="Genomic_DNA"/>
</dbReference>
<sequence>MKTTYQILIIGGGTAGLMTASSLLEKNPKLDIGIIEPSDKHWYQPAWTLVGAGTYNYNKTQRPMKSVMPKNADWIKDKAVSFDPDTNTVATAKNGVISYEYLIVAPGLKLDPSKVEGLTDAI</sequence>
<name>A0ABR7QH41_9FLAO</name>
<reference evidence="2 3" key="1">
    <citation type="submission" date="2020-07" db="EMBL/GenBank/DDBJ databases">
        <title>Description of Kordia aestuariivivens sp. nov., isolated from a tidal flat.</title>
        <authorList>
            <person name="Park S."/>
            <person name="Yoon J.-H."/>
        </authorList>
    </citation>
    <scope>NUCLEOTIDE SEQUENCE [LARGE SCALE GENOMIC DNA]</scope>
    <source>
        <strain evidence="2 3">YSTF-M3</strain>
    </source>
</reference>
<dbReference type="InterPro" id="IPR023753">
    <property type="entry name" value="FAD/NAD-binding_dom"/>
</dbReference>
<dbReference type="Pfam" id="PF07992">
    <property type="entry name" value="Pyr_redox_2"/>
    <property type="match status" value="1"/>
</dbReference>
<evidence type="ECO:0000313" key="3">
    <source>
        <dbReference type="Proteomes" id="UP000619238"/>
    </source>
</evidence>
<dbReference type="Gene3D" id="3.50.50.100">
    <property type="match status" value="1"/>
</dbReference>
<dbReference type="SUPFAM" id="SSF51905">
    <property type="entry name" value="FAD/NAD(P)-binding domain"/>
    <property type="match status" value="1"/>
</dbReference>